<dbReference type="EMBL" id="BAAALF010000179">
    <property type="protein sequence ID" value="GAA1266759.1"/>
    <property type="molecule type" value="Genomic_DNA"/>
</dbReference>
<keyword evidence="1" id="KW-0808">Transferase</keyword>
<dbReference type="Pfam" id="PF08843">
    <property type="entry name" value="AbiEii"/>
    <property type="match status" value="1"/>
</dbReference>
<evidence type="ECO:0000313" key="1">
    <source>
        <dbReference type="EMBL" id="GAA1266759.1"/>
    </source>
</evidence>
<reference evidence="1 2" key="1">
    <citation type="journal article" date="2019" name="Int. J. Syst. Evol. Microbiol.">
        <title>The Global Catalogue of Microorganisms (GCM) 10K type strain sequencing project: providing services to taxonomists for standard genome sequencing and annotation.</title>
        <authorList>
            <consortium name="The Broad Institute Genomics Platform"/>
            <consortium name="The Broad Institute Genome Sequencing Center for Infectious Disease"/>
            <person name="Wu L."/>
            <person name="Ma J."/>
        </authorList>
    </citation>
    <scope>NUCLEOTIDE SEQUENCE [LARGE SCALE GENOMIC DNA]</scope>
    <source>
        <strain evidence="1 2">JCM 13004</strain>
    </source>
</reference>
<comment type="caution">
    <text evidence="1">The sequence shown here is derived from an EMBL/GenBank/DDBJ whole genome shotgun (WGS) entry which is preliminary data.</text>
</comment>
<proteinExistence type="predicted"/>
<dbReference type="RefSeq" id="WP_344445675.1">
    <property type="nucleotide sequence ID" value="NZ_BAAALF010000179.1"/>
</dbReference>
<gene>
    <name evidence="1" type="ORF">GCM10009665_64630</name>
</gene>
<protein>
    <submittedName>
        <fullName evidence="1">Nucleotidyl transferase AbiEii/AbiGii toxin family protein</fullName>
    </submittedName>
</protein>
<evidence type="ECO:0000313" key="2">
    <source>
        <dbReference type="Proteomes" id="UP001500037"/>
    </source>
</evidence>
<dbReference type="Proteomes" id="UP001500037">
    <property type="component" value="Unassembled WGS sequence"/>
</dbReference>
<dbReference type="InterPro" id="IPR014942">
    <property type="entry name" value="AbiEii"/>
</dbReference>
<keyword evidence="2" id="KW-1185">Reference proteome</keyword>
<dbReference type="GO" id="GO:0016740">
    <property type="term" value="F:transferase activity"/>
    <property type="evidence" value="ECO:0007669"/>
    <property type="project" value="UniProtKB-KW"/>
</dbReference>
<name>A0ABN1WUN2_9ACTN</name>
<sequence length="431" mass="48211">MTEIWGSYEWQDHAVPQEPLDDTERPEYGIPLTLRPVLDPRAEQRPIFDPALKQHANAYRAGDPSFTDPRLQTAWYAARRRAMDEVLAAVADSPWAPHLVLRGSVLLRGWFGEAAREPGDLDFVVAPRDWQIEEERTATMLAELARAAEQRTTAGAPGVLFSAADAVSEPIWTYDRVPGCRLVLPWTAEGLPGGTVQLDFVFNERLPQAPERTPVAALAEGPGCTLTAVTPALSLAWKLLWLLTDMYPQGKDLYDAVLLAETTPLRYELLREVFLDAGGWWAAQPVTTELLAQLRNRTEWEHFESEYPQIEADLEECTDRLIAALAPTFAGAPAPEERQRWWTAAWVTHYRARLETSDLATLLRELAGDGAALPVVIVLVRAVLGHERHTLEEARDLVLADPSWARAADRYEADPRRLARQLAELAEPVDL</sequence>
<organism evidence="1 2">
    <name type="scientific">Kitasatospora nipponensis</name>
    <dbReference type="NCBI Taxonomy" id="258049"/>
    <lineage>
        <taxon>Bacteria</taxon>
        <taxon>Bacillati</taxon>
        <taxon>Actinomycetota</taxon>
        <taxon>Actinomycetes</taxon>
        <taxon>Kitasatosporales</taxon>
        <taxon>Streptomycetaceae</taxon>
        <taxon>Kitasatospora</taxon>
    </lineage>
</organism>
<accession>A0ABN1WUN2</accession>